<dbReference type="KEGG" id="dvm:DvMF_0916"/>
<evidence type="ECO:0000256" key="1">
    <source>
        <dbReference type="ARBA" id="ARBA00007689"/>
    </source>
</evidence>
<dbReference type="InterPro" id="IPR011008">
    <property type="entry name" value="Dimeric_a/b-barrel"/>
</dbReference>
<comment type="similarity">
    <text evidence="1">Belongs to the YciI family.</text>
</comment>
<reference evidence="3" key="1">
    <citation type="submission" date="2008-10" db="EMBL/GenBank/DDBJ databases">
        <title>Complete sequence of Desulfovibrio vulgaris str. 'Miyazaki F'.</title>
        <authorList>
            <person name="Lucas S."/>
            <person name="Copeland A."/>
            <person name="Lapidus A."/>
            <person name="Glavina del Rio T."/>
            <person name="Dalin E."/>
            <person name="Tice H."/>
            <person name="Bruce D."/>
            <person name="Goodwin L."/>
            <person name="Pitluck S."/>
            <person name="Sims D."/>
            <person name="Brettin T."/>
            <person name="Detter J.C."/>
            <person name="Han C."/>
            <person name="Larimer F."/>
            <person name="Land M."/>
            <person name="Hauser L."/>
            <person name="Kyrpides N."/>
            <person name="Mikhailova N."/>
            <person name="Hazen T.C."/>
            <person name="Richardson P."/>
        </authorList>
    </citation>
    <scope>NUCLEOTIDE SEQUENCE</scope>
    <source>
        <strain evidence="3">Miyazaki F</strain>
    </source>
</reference>
<dbReference type="EMBL" id="CP001197">
    <property type="protein sequence ID" value="ACL07871.1"/>
    <property type="molecule type" value="Genomic_DNA"/>
</dbReference>
<evidence type="ECO:0000313" key="3">
    <source>
        <dbReference type="EMBL" id="ACL07871.1"/>
    </source>
</evidence>
<dbReference type="HOGENOM" id="CLU_110355_6_1_7"/>
<accession>B8DP39</accession>
<sequence length="95" mass="10051">MFIVSLVYVKPLDQVDALLDAHVAWLREGYAAGVFLASGRKTPRTGGIILASGDRTSLDAWLERDPFRVAGVATCAVTEFTASMTAPALAALQGL</sequence>
<proteinExistence type="inferred from homology"/>
<dbReference type="PANTHER" id="PTHR37828">
    <property type="entry name" value="GSR2449 PROTEIN"/>
    <property type="match status" value="1"/>
</dbReference>
<dbReference type="SUPFAM" id="SSF54909">
    <property type="entry name" value="Dimeric alpha+beta barrel"/>
    <property type="match status" value="1"/>
</dbReference>
<dbReference type="STRING" id="883.DvMF_0916"/>
<dbReference type="InterPro" id="IPR005545">
    <property type="entry name" value="YCII"/>
</dbReference>
<feature type="domain" description="YCII-related" evidence="2">
    <location>
        <begin position="1"/>
        <end position="81"/>
    </location>
</feature>
<evidence type="ECO:0000259" key="2">
    <source>
        <dbReference type="Pfam" id="PF03795"/>
    </source>
</evidence>
<gene>
    <name evidence="3" type="ordered locus">DvMF_0916</name>
</gene>
<organism evidence="3">
    <name type="scientific">Nitratidesulfovibrio vulgaris (strain DSM 19637 / Miyazaki F)</name>
    <name type="common">Desulfovibrio vulgaris</name>
    <dbReference type="NCBI Taxonomy" id="883"/>
    <lineage>
        <taxon>Bacteria</taxon>
        <taxon>Pseudomonadati</taxon>
        <taxon>Thermodesulfobacteriota</taxon>
        <taxon>Desulfovibrionia</taxon>
        <taxon>Desulfovibrionales</taxon>
        <taxon>Desulfovibrionaceae</taxon>
        <taxon>Nitratidesulfovibrio</taxon>
    </lineage>
</organism>
<dbReference type="Pfam" id="PF03795">
    <property type="entry name" value="YCII"/>
    <property type="match status" value="1"/>
</dbReference>
<dbReference type="eggNOG" id="COG2350">
    <property type="taxonomic scope" value="Bacteria"/>
</dbReference>
<protein>
    <submittedName>
        <fullName evidence="3">YCII-related</fullName>
    </submittedName>
</protein>
<dbReference type="OrthoDB" id="9814407at2"/>
<name>B8DP39_NITV9</name>
<dbReference type="PANTHER" id="PTHR37828:SF1">
    <property type="entry name" value="YCII-RELATED DOMAIN-CONTAINING PROTEIN"/>
    <property type="match status" value="1"/>
</dbReference>
<dbReference type="AlphaFoldDB" id="B8DP39"/>